<protein>
    <submittedName>
        <fullName evidence="2">Uncharacterized protein</fullName>
    </submittedName>
</protein>
<gene>
    <name evidence="2" type="ORF">PPERSA_06218</name>
</gene>
<dbReference type="AlphaFoldDB" id="A0A0V0R1L2"/>
<organism evidence="2 3">
    <name type="scientific">Pseudocohnilembus persalinus</name>
    <name type="common">Ciliate</name>
    <dbReference type="NCBI Taxonomy" id="266149"/>
    <lineage>
        <taxon>Eukaryota</taxon>
        <taxon>Sar</taxon>
        <taxon>Alveolata</taxon>
        <taxon>Ciliophora</taxon>
        <taxon>Intramacronucleata</taxon>
        <taxon>Oligohymenophorea</taxon>
        <taxon>Scuticociliatia</taxon>
        <taxon>Philasterida</taxon>
        <taxon>Pseudocohnilembidae</taxon>
        <taxon>Pseudocohnilembus</taxon>
    </lineage>
</organism>
<reference evidence="2 3" key="1">
    <citation type="journal article" date="2015" name="Sci. Rep.">
        <title>Genome of the facultative scuticociliatosis pathogen Pseudocohnilembus persalinus provides insight into its virulence through horizontal gene transfer.</title>
        <authorList>
            <person name="Xiong J."/>
            <person name="Wang G."/>
            <person name="Cheng J."/>
            <person name="Tian M."/>
            <person name="Pan X."/>
            <person name="Warren A."/>
            <person name="Jiang C."/>
            <person name="Yuan D."/>
            <person name="Miao W."/>
        </authorList>
    </citation>
    <scope>NUCLEOTIDE SEQUENCE [LARGE SCALE GENOMIC DNA]</scope>
    <source>
        <strain evidence="2">36N120E</strain>
    </source>
</reference>
<dbReference type="EMBL" id="LDAU01000076">
    <property type="protein sequence ID" value="KRX08040.1"/>
    <property type="molecule type" value="Genomic_DNA"/>
</dbReference>
<dbReference type="InParanoid" id="A0A0V0R1L2"/>
<feature type="region of interest" description="Disordered" evidence="1">
    <location>
        <begin position="117"/>
        <end position="140"/>
    </location>
</feature>
<comment type="caution">
    <text evidence="2">The sequence shown here is derived from an EMBL/GenBank/DDBJ whole genome shotgun (WGS) entry which is preliminary data.</text>
</comment>
<evidence type="ECO:0000313" key="2">
    <source>
        <dbReference type="EMBL" id="KRX08040.1"/>
    </source>
</evidence>
<feature type="compositionally biased region" description="Acidic residues" evidence="1">
    <location>
        <begin position="130"/>
        <end position="140"/>
    </location>
</feature>
<evidence type="ECO:0000256" key="1">
    <source>
        <dbReference type="SAM" id="MobiDB-lite"/>
    </source>
</evidence>
<accession>A0A0V0R1L2</accession>
<evidence type="ECO:0000313" key="3">
    <source>
        <dbReference type="Proteomes" id="UP000054937"/>
    </source>
</evidence>
<keyword evidence="3" id="KW-1185">Reference proteome</keyword>
<proteinExistence type="predicted"/>
<sequence>MGPSLYYFNTQQQEQTQQKLQQTITSRSFFKGNNNNSNNGNLLQASEEEFLPPVLTYGIRYNSELDQLANDVKDQQTANDIQIVAQCFVQTKFLEAENLLEVAVQYTSIEKSLLSEESENFEGNLSQEENGQENDEESEGELYDFEGDAENVEVSQRQNPFYVLYVDFDSGKIQKLLRENAYDEDQNLNWITQQLVNDLFPDARKIAYEHAQVEKDNLGEVLVEYKEIKVNEKQVLLTRDYDSEDLIQQYVPDVKNPTIDYDREVLMAQETGVVEGGSAVFDIFLGKEEQLLTLDENGEAEVKTVPFGGELQGKVVQDFWKIDDSELYTPSQMQGVAQEITKYRNEAELVNVFLLNHEQSGVELGDGEEEQLEIVDIDVEDDVEIIETYGADIEGNEENETQTTQNGTQLLQITPQQKRKLQAKGNVYRESTLASVKIFGSTVKVDMVYSGIANKNNVSVNLKVNNRVIKRIINISFNQCKTNSRNVQNQNQDLTLFKAYFPVFGIITINVSASTKIQFGYNTYSNGNNGNCQINVKPWLKTALYADGKASLAGVISAGIYAQGNFLDSALTLSAGATPYSSYANLAGDMHAFSVEVGLTYTKINCSLKNLRRLQDGSVELDEDEQNNRISHGRSLGLRRKLKKARRKVKKVVKKASTVAKKVYNGVKTVVHVAQNLHKICTTNKGYKQLYKSASKRQTKTFFNFVQKY</sequence>
<name>A0A0V0R1L2_PSEPJ</name>
<dbReference type="Proteomes" id="UP000054937">
    <property type="component" value="Unassembled WGS sequence"/>
</dbReference>